<keyword evidence="1" id="KW-0863">Zinc-finger</keyword>
<dbReference type="GeneID" id="111127988"/>
<keyword evidence="1" id="KW-0479">Metal-binding</keyword>
<accession>A0A8B8DMP4</accession>
<dbReference type="InterPro" id="IPR000315">
    <property type="entry name" value="Znf_B-box"/>
</dbReference>
<feature type="domain" description="B box-type" evidence="4">
    <location>
        <begin position="58"/>
        <end position="100"/>
    </location>
</feature>
<dbReference type="GO" id="GO:0008270">
    <property type="term" value="F:zinc ion binding"/>
    <property type="evidence" value="ECO:0007669"/>
    <property type="project" value="UniProtKB-KW"/>
</dbReference>
<keyword evidence="5" id="KW-1185">Reference proteome</keyword>
<dbReference type="Gene3D" id="3.30.160.60">
    <property type="entry name" value="Classic Zinc Finger"/>
    <property type="match status" value="1"/>
</dbReference>
<dbReference type="KEGG" id="cvn:111127988"/>
<dbReference type="InterPro" id="IPR011042">
    <property type="entry name" value="6-blade_b-propeller_TolB-like"/>
</dbReference>
<feature type="region of interest" description="Disordered" evidence="3">
    <location>
        <begin position="265"/>
        <end position="294"/>
    </location>
</feature>
<dbReference type="InterPro" id="IPR047153">
    <property type="entry name" value="TRIM45/56/19-like"/>
</dbReference>
<evidence type="ECO:0000256" key="2">
    <source>
        <dbReference type="SAM" id="Coils"/>
    </source>
</evidence>
<organism evidence="5 7">
    <name type="scientific">Crassostrea virginica</name>
    <name type="common">Eastern oyster</name>
    <dbReference type="NCBI Taxonomy" id="6565"/>
    <lineage>
        <taxon>Eukaryota</taxon>
        <taxon>Metazoa</taxon>
        <taxon>Spiralia</taxon>
        <taxon>Lophotrochozoa</taxon>
        <taxon>Mollusca</taxon>
        <taxon>Bivalvia</taxon>
        <taxon>Autobranchia</taxon>
        <taxon>Pteriomorphia</taxon>
        <taxon>Ostreida</taxon>
        <taxon>Ostreoidea</taxon>
        <taxon>Ostreidae</taxon>
        <taxon>Crassostrea</taxon>
    </lineage>
</organism>
<feature type="coiled-coil region" evidence="2">
    <location>
        <begin position="108"/>
        <end position="203"/>
    </location>
</feature>
<evidence type="ECO:0000259" key="4">
    <source>
        <dbReference type="PROSITE" id="PS50119"/>
    </source>
</evidence>
<dbReference type="RefSeq" id="XP_022329042.1">
    <property type="nucleotide sequence ID" value="XM_022473334.1"/>
</dbReference>
<dbReference type="SUPFAM" id="SSF57845">
    <property type="entry name" value="B-box zinc-binding domain"/>
    <property type="match status" value="1"/>
</dbReference>
<evidence type="ECO:0000313" key="6">
    <source>
        <dbReference type="RefSeq" id="XP_022329042.1"/>
    </source>
</evidence>
<gene>
    <name evidence="6 7" type="primary">LOC111127988</name>
</gene>
<keyword evidence="2" id="KW-0175">Coiled coil</keyword>
<dbReference type="OrthoDB" id="6120818at2759"/>
<dbReference type="CDD" id="cd19756">
    <property type="entry name" value="Bbox2"/>
    <property type="match status" value="1"/>
</dbReference>
<dbReference type="RefSeq" id="XP_022329043.1">
    <property type="nucleotide sequence ID" value="XM_022473335.1"/>
</dbReference>
<dbReference type="PANTHER" id="PTHR25462:SF296">
    <property type="entry name" value="MEIOTIC P26, ISOFORM F"/>
    <property type="match status" value="1"/>
</dbReference>
<evidence type="ECO:0000313" key="5">
    <source>
        <dbReference type="Proteomes" id="UP000694844"/>
    </source>
</evidence>
<dbReference type="SUPFAM" id="SSF101898">
    <property type="entry name" value="NHL repeat"/>
    <property type="match status" value="1"/>
</dbReference>
<dbReference type="Proteomes" id="UP000694844">
    <property type="component" value="Chromosome 4"/>
</dbReference>
<name>A0A8B8DMP4_CRAVI</name>
<dbReference type="PROSITE" id="PS50119">
    <property type="entry name" value="ZF_BBOX"/>
    <property type="match status" value="2"/>
</dbReference>
<sequence length="561" mass="63756">MANNMQDSKLCNLCDERTMKARCKVCAVSLCSECVGEHLSDKSTSHDIVTVDSNNSNLRYPRCSRHPDETCDMNCIDCTRLVCPLCVASEEHVHHGFRDILELVNVKRENIANEMECLQKISQSYEEKSVEIENRISNLEEKYMKLTVSVDKQRKTWHKEVDFMADKLKSEIKNMRKKHRLTLKKHRQSIEKLLDDLKTAIEEIKGILDSDDVSESLDFEGKLAGFNKLPPELRITFPIFVPLKVKQMQLRKSFGSLTPPSITYLESVRPPESNDKPSSNRISPDIPSDQSLLEKPHVVDTIGTGFDFLRNVACAQEGSFWTSNGHAELKRFNTQGSLLQTMDTRSGEMACDIAVTDTNDLLYTDIKDRTINKVTNGGIKKLINLPGWKPLNICIAEANDLLVTMYNDERTQSKVVRYAGATEKQTIQFDNEGKPIYSLNNKIKYITENKNSDICVADWGAGAIIVVNHLGEVRFRYRGHPSSSRRRPFKPRGISADSKHQILTVDYHNNCIHVIAPTGSFLRCIDNCRIENPYGISLDQDDKLFVAELYSGKVKTIQYIR</sequence>
<protein>
    <submittedName>
        <fullName evidence="6 7">Uncharacterized protein LOC111127988</fullName>
    </submittedName>
</protein>
<feature type="domain" description="B box-type" evidence="4">
    <location>
        <begin position="6"/>
        <end position="51"/>
    </location>
</feature>
<dbReference type="Gene3D" id="2.120.10.30">
    <property type="entry name" value="TolB, C-terminal domain"/>
    <property type="match status" value="1"/>
</dbReference>
<dbReference type="AlphaFoldDB" id="A0A8B8DMP4"/>
<evidence type="ECO:0000313" key="7">
    <source>
        <dbReference type="RefSeq" id="XP_022329043.1"/>
    </source>
</evidence>
<reference evidence="6 7" key="1">
    <citation type="submission" date="2025-04" db="UniProtKB">
        <authorList>
            <consortium name="RefSeq"/>
        </authorList>
    </citation>
    <scope>IDENTIFICATION</scope>
    <source>
        <tissue evidence="6 7">Whole sample</tissue>
    </source>
</reference>
<keyword evidence="1" id="KW-0862">Zinc</keyword>
<dbReference type="GO" id="GO:0061630">
    <property type="term" value="F:ubiquitin protein ligase activity"/>
    <property type="evidence" value="ECO:0007669"/>
    <property type="project" value="TreeGrafter"/>
</dbReference>
<evidence type="ECO:0000256" key="3">
    <source>
        <dbReference type="SAM" id="MobiDB-lite"/>
    </source>
</evidence>
<dbReference type="PANTHER" id="PTHR25462">
    <property type="entry name" value="BONUS, ISOFORM C-RELATED"/>
    <property type="match status" value="1"/>
</dbReference>
<evidence type="ECO:0000256" key="1">
    <source>
        <dbReference type="PROSITE-ProRule" id="PRU00024"/>
    </source>
</evidence>
<proteinExistence type="predicted"/>